<accession>A0A2M8FDX5</accession>
<dbReference type="HAMAP" id="MF_00651">
    <property type="entry name" value="Nuclease_YqgF"/>
    <property type="match status" value="1"/>
</dbReference>
<dbReference type="GO" id="GO:0016788">
    <property type="term" value="F:hydrolase activity, acting on ester bonds"/>
    <property type="evidence" value="ECO:0007669"/>
    <property type="project" value="UniProtKB-UniRule"/>
</dbReference>
<dbReference type="GO" id="GO:0005737">
    <property type="term" value="C:cytoplasm"/>
    <property type="evidence" value="ECO:0007669"/>
    <property type="project" value="UniProtKB-SubCell"/>
</dbReference>
<evidence type="ECO:0000313" key="8">
    <source>
        <dbReference type="Proteomes" id="UP000230391"/>
    </source>
</evidence>
<dbReference type="InterPro" id="IPR037027">
    <property type="entry name" value="YqgF/RNaseH-like_dom_sf"/>
</dbReference>
<dbReference type="Pfam" id="PF03652">
    <property type="entry name" value="RuvX"/>
    <property type="match status" value="1"/>
</dbReference>
<gene>
    <name evidence="7" type="ORF">CO026_03590</name>
</gene>
<name>A0A2M8FDX5_9BACT</name>
<keyword evidence="4 5" id="KW-0378">Hydrolase</keyword>
<keyword evidence="3 5" id="KW-0540">Nuclease</keyword>
<dbReference type="EMBL" id="PFRD01000129">
    <property type="protein sequence ID" value="PJC55837.1"/>
    <property type="molecule type" value="Genomic_DNA"/>
</dbReference>
<dbReference type="EC" id="3.1.-.-" evidence="5"/>
<protein>
    <recommendedName>
        <fullName evidence="5">Putative pre-16S rRNA nuclease</fullName>
        <ecNumber evidence="5">3.1.-.-</ecNumber>
    </recommendedName>
</protein>
<organism evidence="7 8">
    <name type="scientific">Candidatus Kaiserbacteria bacterium CG_4_9_14_0_2_um_filter_41_32</name>
    <dbReference type="NCBI Taxonomy" id="1974601"/>
    <lineage>
        <taxon>Bacteria</taxon>
        <taxon>Candidatus Kaiseribacteriota</taxon>
    </lineage>
</organism>
<dbReference type="GO" id="GO:0000967">
    <property type="term" value="P:rRNA 5'-end processing"/>
    <property type="evidence" value="ECO:0007669"/>
    <property type="project" value="UniProtKB-UniRule"/>
</dbReference>
<evidence type="ECO:0000256" key="2">
    <source>
        <dbReference type="ARBA" id="ARBA00022517"/>
    </source>
</evidence>
<dbReference type="InterPro" id="IPR006641">
    <property type="entry name" value="YqgF/RNaseH-like_dom"/>
</dbReference>
<comment type="caution">
    <text evidence="7">The sequence shown here is derived from an EMBL/GenBank/DDBJ whole genome shotgun (WGS) entry which is preliminary data.</text>
</comment>
<comment type="function">
    <text evidence="5">Could be a nuclease involved in processing of the 5'-end of pre-16S rRNA.</text>
</comment>
<evidence type="ECO:0000313" key="7">
    <source>
        <dbReference type="EMBL" id="PJC55837.1"/>
    </source>
</evidence>
<evidence type="ECO:0000256" key="5">
    <source>
        <dbReference type="HAMAP-Rule" id="MF_00651"/>
    </source>
</evidence>
<dbReference type="InterPro" id="IPR012337">
    <property type="entry name" value="RNaseH-like_sf"/>
</dbReference>
<dbReference type="InterPro" id="IPR005227">
    <property type="entry name" value="YqgF"/>
</dbReference>
<evidence type="ECO:0000256" key="4">
    <source>
        <dbReference type="ARBA" id="ARBA00022801"/>
    </source>
</evidence>
<reference evidence="8" key="1">
    <citation type="submission" date="2017-09" db="EMBL/GenBank/DDBJ databases">
        <title>Depth-based differentiation of microbial function through sediment-hosted aquifers and enrichment of novel symbionts in the deep terrestrial subsurface.</title>
        <authorList>
            <person name="Probst A.J."/>
            <person name="Ladd B."/>
            <person name="Jarett J.K."/>
            <person name="Geller-Mcgrath D.E."/>
            <person name="Sieber C.M.K."/>
            <person name="Emerson J.B."/>
            <person name="Anantharaman K."/>
            <person name="Thomas B.C."/>
            <person name="Malmstrom R."/>
            <person name="Stieglmeier M."/>
            <person name="Klingl A."/>
            <person name="Woyke T."/>
            <person name="Ryan C.M."/>
            <person name="Banfield J.F."/>
        </authorList>
    </citation>
    <scope>NUCLEOTIDE SEQUENCE [LARGE SCALE GENOMIC DNA]</scope>
</reference>
<keyword evidence="1 5" id="KW-0963">Cytoplasm</keyword>
<proteinExistence type="inferred from homology"/>
<comment type="similarity">
    <text evidence="5">Belongs to the YqgF HJR family.</text>
</comment>
<dbReference type="Proteomes" id="UP000230391">
    <property type="component" value="Unassembled WGS sequence"/>
</dbReference>
<dbReference type="GO" id="GO:0004518">
    <property type="term" value="F:nuclease activity"/>
    <property type="evidence" value="ECO:0007669"/>
    <property type="project" value="UniProtKB-KW"/>
</dbReference>
<sequence>MLVSKQQYLQLLCWPKTCFLPIIIANRYNRGMRKMGIDYGSKKTGLALTDESGTMAFPHSVISTNSDLLKNIISLIEKEQVGEVVIGYSLDRDGSPNKIHTAVEGLMLDLTLAIGLPIHLQPEQYTTQAAIRLQGKTKMTDAAAAALILDSYITSNKK</sequence>
<dbReference type="SUPFAM" id="SSF53098">
    <property type="entry name" value="Ribonuclease H-like"/>
    <property type="match status" value="1"/>
</dbReference>
<dbReference type="PANTHER" id="PTHR33317:SF4">
    <property type="entry name" value="POLYNUCLEOTIDYL TRANSFERASE, RIBONUCLEASE H-LIKE SUPERFAMILY PROTEIN"/>
    <property type="match status" value="1"/>
</dbReference>
<dbReference type="Gene3D" id="3.30.420.140">
    <property type="entry name" value="YqgF/RNase H-like domain"/>
    <property type="match status" value="1"/>
</dbReference>
<feature type="domain" description="YqgF/RNase H-like" evidence="6">
    <location>
        <begin position="32"/>
        <end position="130"/>
    </location>
</feature>
<dbReference type="PANTHER" id="PTHR33317">
    <property type="entry name" value="POLYNUCLEOTIDYL TRANSFERASE, RIBONUCLEASE H-LIKE SUPERFAMILY PROTEIN"/>
    <property type="match status" value="1"/>
</dbReference>
<evidence type="ECO:0000256" key="3">
    <source>
        <dbReference type="ARBA" id="ARBA00022722"/>
    </source>
</evidence>
<evidence type="ECO:0000259" key="6">
    <source>
        <dbReference type="SMART" id="SM00732"/>
    </source>
</evidence>
<comment type="subcellular location">
    <subcellularLocation>
        <location evidence="5">Cytoplasm</location>
    </subcellularLocation>
</comment>
<dbReference type="AlphaFoldDB" id="A0A2M8FDX5"/>
<dbReference type="CDD" id="cd16964">
    <property type="entry name" value="YqgF"/>
    <property type="match status" value="1"/>
</dbReference>
<dbReference type="SMART" id="SM00732">
    <property type="entry name" value="YqgFc"/>
    <property type="match status" value="1"/>
</dbReference>
<evidence type="ECO:0000256" key="1">
    <source>
        <dbReference type="ARBA" id="ARBA00022490"/>
    </source>
</evidence>
<keyword evidence="2 5" id="KW-0690">Ribosome biogenesis</keyword>